<dbReference type="AlphaFoldDB" id="A0A367WPC3"/>
<feature type="region of interest" description="Disordered" evidence="1">
    <location>
        <begin position="90"/>
        <end position="121"/>
    </location>
</feature>
<name>A0A367WPC3_9PROT</name>
<dbReference type="Pfam" id="PF01381">
    <property type="entry name" value="HTH_3"/>
    <property type="match status" value="1"/>
</dbReference>
<dbReference type="SUPFAM" id="SSF47413">
    <property type="entry name" value="lambda repressor-like DNA-binding domains"/>
    <property type="match status" value="1"/>
</dbReference>
<dbReference type="CDD" id="cd00093">
    <property type="entry name" value="HTH_XRE"/>
    <property type="match status" value="1"/>
</dbReference>
<dbReference type="InterPro" id="IPR010982">
    <property type="entry name" value="Lambda_DNA-bd_dom_sf"/>
</dbReference>
<organism evidence="3 4">
    <name type="scientific">Thalassospira profundimaris</name>
    <dbReference type="NCBI Taxonomy" id="502049"/>
    <lineage>
        <taxon>Bacteria</taxon>
        <taxon>Pseudomonadati</taxon>
        <taxon>Pseudomonadota</taxon>
        <taxon>Alphaproteobacteria</taxon>
        <taxon>Rhodospirillales</taxon>
        <taxon>Thalassospiraceae</taxon>
        <taxon>Thalassospira</taxon>
    </lineage>
</organism>
<accession>A0A367WPC3</accession>
<dbReference type="RefSeq" id="WP_114099697.1">
    <property type="nucleotide sequence ID" value="NZ_JPWI01000015.1"/>
</dbReference>
<evidence type="ECO:0000313" key="3">
    <source>
        <dbReference type="EMBL" id="RCK43228.1"/>
    </source>
</evidence>
<dbReference type="EMBL" id="JPWI01000015">
    <property type="protein sequence ID" value="RCK43228.1"/>
    <property type="molecule type" value="Genomic_DNA"/>
</dbReference>
<dbReference type="Proteomes" id="UP000252255">
    <property type="component" value="Unassembled WGS sequence"/>
</dbReference>
<feature type="domain" description="HTH cro/C1-type" evidence="2">
    <location>
        <begin position="24"/>
        <end position="88"/>
    </location>
</feature>
<dbReference type="GO" id="GO:0003677">
    <property type="term" value="F:DNA binding"/>
    <property type="evidence" value="ECO:0007669"/>
    <property type="project" value="InterPro"/>
</dbReference>
<gene>
    <name evidence="3" type="ORF">TH30_19625</name>
</gene>
<feature type="compositionally biased region" description="Polar residues" evidence="1">
    <location>
        <begin position="91"/>
        <end position="112"/>
    </location>
</feature>
<protein>
    <recommendedName>
        <fullName evidence="2">HTH cro/C1-type domain-containing protein</fullName>
    </recommendedName>
</protein>
<dbReference type="Gene3D" id="1.10.260.40">
    <property type="entry name" value="lambda repressor-like DNA-binding domains"/>
    <property type="match status" value="1"/>
</dbReference>
<proteinExistence type="predicted"/>
<dbReference type="PROSITE" id="PS50943">
    <property type="entry name" value="HTH_CROC1"/>
    <property type="match status" value="1"/>
</dbReference>
<evidence type="ECO:0000313" key="4">
    <source>
        <dbReference type="Proteomes" id="UP000252255"/>
    </source>
</evidence>
<evidence type="ECO:0000259" key="2">
    <source>
        <dbReference type="PROSITE" id="PS50943"/>
    </source>
</evidence>
<comment type="caution">
    <text evidence="3">The sequence shown here is derived from an EMBL/GenBank/DDBJ whole genome shotgun (WGS) entry which is preliminary data.</text>
</comment>
<evidence type="ECO:0000256" key="1">
    <source>
        <dbReference type="SAM" id="MobiDB-lite"/>
    </source>
</evidence>
<reference evidence="3 4" key="1">
    <citation type="submission" date="2014-07" db="EMBL/GenBank/DDBJ databases">
        <title>Draft genome sequence of Thalassospira profundimaris PR54-5.</title>
        <authorList>
            <person name="Lai Q."/>
            <person name="Shao Z."/>
        </authorList>
    </citation>
    <scope>NUCLEOTIDE SEQUENCE [LARGE SCALE GENOMIC DNA]</scope>
    <source>
        <strain evidence="3 4">PR54-5</strain>
    </source>
</reference>
<sequence length="121" mass="13221">MQTRQRALRGLSITRIEQLVADQIRRRRIALEMSQEQLARALDPFGIRITRSVIHKYEQGPGKTGAGLSMTMSRALGLVLFQSETGLLDSLQATPEESIPDSTDSAPSTTPESAEPGGKEN</sequence>
<dbReference type="InterPro" id="IPR001387">
    <property type="entry name" value="Cro/C1-type_HTH"/>
</dbReference>